<organism evidence="11 12">
    <name type="scientific">Caldimonas mangrovi</name>
    <dbReference type="NCBI Taxonomy" id="2944811"/>
    <lineage>
        <taxon>Bacteria</taxon>
        <taxon>Pseudomonadati</taxon>
        <taxon>Pseudomonadota</taxon>
        <taxon>Betaproteobacteria</taxon>
        <taxon>Burkholderiales</taxon>
        <taxon>Sphaerotilaceae</taxon>
        <taxon>Caldimonas</taxon>
    </lineage>
</organism>
<evidence type="ECO:0000256" key="3">
    <source>
        <dbReference type="ARBA" id="ARBA00022475"/>
    </source>
</evidence>
<dbReference type="PANTHER" id="PTHR30460:SF0">
    <property type="entry name" value="MODERATE CONDUCTANCE MECHANOSENSITIVE CHANNEL YBIO"/>
    <property type="match status" value="1"/>
</dbReference>
<evidence type="ECO:0000259" key="9">
    <source>
        <dbReference type="Pfam" id="PF21082"/>
    </source>
</evidence>
<dbReference type="PANTHER" id="PTHR30460">
    <property type="entry name" value="MODERATE CONDUCTANCE MECHANOSENSITIVE CHANNEL YBIO"/>
    <property type="match status" value="1"/>
</dbReference>
<dbReference type="Gene3D" id="3.30.70.100">
    <property type="match status" value="1"/>
</dbReference>
<dbReference type="InterPro" id="IPR010920">
    <property type="entry name" value="LSM_dom_sf"/>
</dbReference>
<keyword evidence="4 7" id="KW-0812">Transmembrane</keyword>
<name>A0ABT0YVL0_9BURK</name>
<evidence type="ECO:0000259" key="10">
    <source>
        <dbReference type="Pfam" id="PF21088"/>
    </source>
</evidence>
<sequence>MEENLTETLQQSWTTMGVAATTGLRILLIAVAAWIAIAVLQRMIRGFRTRLAARMADREQIKRAETLGRVARYLVAVVVSLIAVMLILAELGVSVAPILGAAGVVGLAVGFGAQSLVKDYFTGFFLLLENQVRQGDVVNVGGHGGLVEEVTLRYVQLRDYDGNVHFVPNSEITTVVNMSRGFAQAVIDAGVAYREDVDEVMAVMKEVGAELRADPAFSVRILEDLEMAGVEKWDDSAVVIRCRFKVAPLEQWGVKREYLRRLKKAFDARGIEIPFPHMTVYAGEGKDGNAPAFRVRGLEAANAPDGADRARQRPAAPLAS</sequence>
<comment type="similarity">
    <text evidence="2">Belongs to the MscS (TC 1.A.23) family.</text>
</comment>
<dbReference type="Pfam" id="PF00924">
    <property type="entry name" value="MS_channel_2nd"/>
    <property type="match status" value="1"/>
</dbReference>
<evidence type="ECO:0000313" key="11">
    <source>
        <dbReference type="EMBL" id="MCM5682633.1"/>
    </source>
</evidence>
<dbReference type="EMBL" id="JAMKFE010000021">
    <property type="protein sequence ID" value="MCM5682633.1"/>
    <property type="molecule type" value="Genomic_DNA"/>
</dbReference>
<dbReference type="Pfam" id="PF21082">
    <property type="entry name" value="MS_channel_3rd"/>
    <property type="match status" value="1"/>
</dbReference>
<evidence type="ECO:0000256" key="5">
    <source>
        <dbReference type="ARBA" id="ARBA00022989"/>
    </source>
</evidence>
<dbReference type="InterPro" id="IPR045276">
    <property type="entry name" value="YbiO_bact"/>
</dbReference>
<protein>
    <submittedName>
        <fullName evidence="11">Mechanosensitive ion channel family protein</fullName>
    </submittedName>
</protein>
<evidence type="ECO:0000259" key="8">
    <source>
        <dbReference type="Pfam" id="PF00924"/>
    </source>
</evidence>
<dbReference type="SUPFAM" id="SSF82861">
    <property type="entry name" value="Mechanosensitive channel protein MscS (YggB), transmembrane region"/>
    <property type="match status" value="1"/>
</dbReference>
<dbReference type="InterPro" id="IPR023408">
    <property type="entry name" value="MscS_beta-dom_sf"/>
</dbReference>
<keyword evidence="5 7" id="KW-1133">Transmembrane helix</keyword>
<dbReference type="InterPro" id="IPR011014">
    <property type="entry name" value="MscS_channel_TM-2"/>
</dbReference>
<keyword evidence="12" id="KW-1185">Reference proteome</keyword>
<evidence type="ECO:0000256" key="2">
    <source>
        <dbReference type="ARBA" id="ARBA00008017"/>
    </source>
</evidence>
<dbReference type="InterPro" id="IPR049142">
    <property type="entry name" value="MS_channel_1st"/>
</dbReference>
<dbReference type="Pfam" id="PF21088">
    <property type="entry name" value="MS_channel_1st"/>
    <property type="match status" value="1"/>
</dbReference>
<feature type="domain" description="Mechanosensitive ion channel transmembrane helices 2/3" evidence="10">
    <location>
        <begin position="74"/>
        <end position="114"/>
    </location>
</feature>
<comment type="caution">
    <text evidence="11">The sequence shown here is derived from an EMBL/GenBank/DDBJ whole genome shotgun (WGS) entry which is preliminary data.</text>
</comment>
<feature type="transmembrane region" description="Helical" evidence="7">
    <location>
        <begin position="20"/>
        <end position="40"/>
    </location>
</feature>
<proteinExistence type="inferred from homology"/>
<keyword evidence="6 7" id="KW-0472">Membrane</keyword>
<dbReference type="InterPro" id="IPR049278">
    <property type="entry name" value="MS_channel_C"/>
</dbReference>
<dbReference type="Proteomes" id="UP001165541">
    <property type="component" value="Unassembled WGS sequence"/>
</dbReference>
<evidence type="ECO:0000256" key="1">
    <source>
        <dbReference type="ARBA" id="ARBA00004651"/>
    </source>
</evidence>
<feature type="domain" description="Mechanosensitive ion channel MscS" evidence="8">
    <location>
        <begin position="116"/>
        <end position="180"/>
    </location>
</feature>
<feature type="transmembrane region" description="Helical" evidence="7">
    <location>
        <begin position="95"/>
        <end position="117"/>
    </location>
</feature>
<dbReference type="RefSeq" id="WP_251781179.1">
    <property type="nucleotide sequence ID" value="NZ_JAMKFE010000021.1"/>
</dbReference>
<comment type="subcellular location">
    <subcellularLocation>
        <location evidence="1">Cell membrane</location>
        <topology evidence="1">Multi-pass membrane protein</topology>
    </subcellularLocation>
</comment>
<keyword evidence="3" id="KW-1003">Cell membrane</keyword>
<dbReference type="InterPro" id="IPR006685">
    <property type="entry name" value="MscS_channel_2nd"/>
</dbReference>
<reference evidence="11" key="1">
    <citation type="submission" date="2022-05" db="EMBL/GenBank/DDBJ databases">
        <title>Schlegelella sp. nov., isolated from mangrove soil.</title>
        <authorList>
            <person name="Liu Y."/>
            <person name="Ge X."/>
            <person name="Liu W."/>
        </authorList>
    </citation>
    <scope>NUCLEOTIDE SEQUENCE</scope>
    <source>
        <strain evidence="11">S2-27</strain>
    </source>
</reference>
<evidence type="ECO:0000256" key="4">
    <source>
        <dbReference type="ARBA" id="ARBA00022692"/>
    </source>
</evidence>
<evidence type="ECO:0000313" key="12">
    <source>
        <dbReference type="Proteomes" id="UP001165541"/>
    </source>
</evidence>
<evidence type="ECO:0000256" key="6">
    <source>
        <dbReference type="ARBA" id="ARBA00023136"/>
    </source>
</evidence>
<dbReference type="Gene3D" id="2.30.30.60">
    <property type="match status" value="1"/>
</dbReference>
<evidence type="ECO:0000256" key="7">
    <source>
        <dbReference type="SAM" id="Phobius"/>
    </source>
</evidence>
<accession>A0ABT0YVL0</accession>
<dbReference type="SUPFAM" id="SSF82689">
    <property type="entry name" value="Mechanosensitive channel protein MscS (YggB), C-terminal domain"/>
    <property type="match status" value="1"/>
</dbReference>
<feature type="domain" description="Mechanosensitive ion channel MscS C-terminal" evidence="9">
    <location>
        <begin position="186"/>
        <end position="273"/>
    </location>
</feature>
<feature type="transmembrane region" description="Helical" evidence="7">
    <location>
        <begin position="70"/>
        <end position="89"/>
    </location>
</feature>
<dbReference type="SUPFAM" id="SSF50182">
    <property type="entry name" value="Sm-like ribonucleoproteins"/>
    <property type="match status" value="1"/>
</dbReference>
<dbReference type="InterPro" id="IPR011066">
    <property type="entry name" value="MscS_channel_C_sf"/>
</dbReference>
<dbReference type="Gene3D" id="1.10.287.1260">
    <property type="match status" value="1"/>
</dbReference>
<gene>
    <name evidence="11" type="ORF">M8A51_24135</name>
</gene>